<reference evidence="2" key="1">
    <citation type="submission" date="2022-11" db="UniProtKB">
        <authorList>
            <consortium name="WormBaseParasite"/>
        </authorList>
    </citation>
    <scope>IDENTIFICATION</scope>
</reference>
<dbReference type="WBParaSite" id="nRc.2.0.1.t39788-RA">
    <property type="protein sequence ID" value="nRc.2.0.1.t39788-RA"/>
    <property type="gene ID" value="nRc.2.0.1.g39788"/>
</dbReference>
<proteinExistence type="predicted"/>
<dbReference type="AlphaFoldDB" id="A0A915KPY5"/>
<sequence length="99" mass="11155">MAIVAGVFEEFVMICKKDTVVQEQLILIHRFNVTTRFCEALYFNQLDVTAEMAITEPGHGNTGDTQMIIIDGCFETSTMINGECCELYDDCDERGLPLH</sequence>
<organism evidence="1 2">
    <name type="scientific">Romanomermis culicivorax</name>
    <name type="common">Nematode worm</name>
    <dbReference type="NCBI Taxonomy" id="13658"/>
    <lineage>
        <taxon>Eukaryota</taxon>
        <taxon>Metazoa</taxon>
        <taxon>Ecdysozoa</taxon>
        <taxon>Nematoda</taxon>
        <taxon>Enoplea</taxon>
        <taxon>Dorylaimia</taxon>
        <taxon>Mermithida</taxon>
        <taxon>Mermithoidea</taxon>
        <taxon>Mermithidae</taxon>
        <taxon>Romanomermis</taxon>
    </lineage>
</organism>
<keyword evidence="1" id="KW-1185">Reference proteome</keyword>
<name>A0A915KPY5_ROMCU</name>
<protein>
    <submittedName>
        <fullName evidence="2">Uncharacterized protein</fullName>
    </submittedName>
</protein>
<dbReference type="Proteomes" id="UP000887565">
    <property type="component" value="Unplaced"/>
</dbReference>
<accession>A0A915KPY5</accession>
<evidence type="ECO:0000313" key="2">
    <source>
        <dbReference type="WBParaSite" id="nRc.2.0.1.t39788-RA"/>
    </source>
</evidence>
<evidence type="ECO:0000313" key="1">
    <source>
        <dbReference type="Proteomes" id="UP000887565"/>
    </source>
</evidence>